<evidence type="ECO:0008006" key="12">
    <source>
        <dbReference type="Google" id="ProtNLM"/>
    </source>
</evidence>
<feature type="domain" description="Helicase ATP-binding" evidence="6">
    <location>
        <begin position="1"/>
        <end position="142"/>
    </location>
</feature>
<protein>
    <recommendedName>
        <fullName evidence="12">RNA helicase</fullName>
    </recommendedName>
</protein>
<feature type="compositionally biased region" description="Basic residues" evidence="5">
    <location>
        <begin position="336"/>
        <end position="346"/>
    </location>
</feature>
<evidence type="ECO:0000259" key="7">
    <source>
        <dbReference type="PROSITE" id="PS51194"/>
    </source>
</evidence>
<evidence type="ECO:0000256" key="2">
    <source>
        <dbReference type="ARBA" id="ARBA00022801"/>
    </source>
</evidence>
<dbReference type="OrthoDB" id="10256233at2759"/>
<gene>
    <name evidence="8" type="ORF">PGLA1383_LOCUS49625</name>
    <name evidence="9" type="ORF">PGLA2088_LOCUS20042</name>
</gene>
<feature type="non-terminal residue" evidence="9">
    <location>
        <position position="1"/>
    </location>
</feature>
<feature type="domain" description="Helicase C-terminal" evidence="7">
    <location>
        <begin position="166"/>
        <end position="322"/>
    </location>
</feature>
<keyword evidence="1" id="KW-0547">Nucleotide-binding</keyword>
<dbReference type="Proteomes" id="UP000654075">
    <property type="component" value="Unassembled WGS sequence"/>
</dbReference>
<accession>A0A813JH40</accession>
<dbReference type="InterPro" id="IPR011545">
    <property type="entry name" value="DEAD/DEAH_box_helicase_dom"/>
</dbReference>
<organism evidence="9 10">
    <name type="scientific">Polarella glacialis</name>
    <name type="common">Dinoflagellate</name>
    <dbReference type="NCBI Taxonomy" id="89957"/>
    <lineage>
        <taxon>Eukaryota</taxon>
        <taxon>Sar</taxon>
        <taxon>Alveolata</taxon>
        <taxon>Dinophyceae</taxon>
        <taxon>Suessiales</taxon>
        <taxon>Suessiaceae</taxon>
        <taxon>Polarella</taxon>
    </lineage>
</organism>
<sequence length="346" mass="37954">SSIPQPEALVLAPTDELASQVASVARQLAAALPRPPAIECSAEPEASPKSRPRLVIATPEWVQLRRHSASLCIEKLRFVAVDEADAVLCRGMGDDGKPRQADDMVREFELRKTPPQIFLTMAHLSDAREKELVLRFPHAQRVGHVGVLVPTLRQCFHYFRGDKDAKLLWILETAEEDEDLCDGSTLVFCATAETAERVRSVLAEAAPSHKPKALHEATSLEQRAAAVQGFLSGETKLLVSTDSAARGLDFPRLRHVVMYDVPPDVTAFVHCAGRTARRGSSGLVTCLVEAHEVEKYEFDFKSHHALSPAVQLNFPTPEGTSFSPEAKEAPSGVARGRGRSQGYRRR</sequence>
<dbReference type="OMA" id="NAMQCEA"/>
<dbReference type="InterPro" id="IPR001650">
    <property type="entry name" value="Helicase_C-like"/>
</dbReference>
<proteinExistence type="predicted"/>
<dbReference type="PROSITE" id="PS51192">
    <property type="entry name" value="HELICASE_ATP_BIND_1"/>
    <property type="match status" value="1"/>
</dbReference>
<dbReference type="PANTHER" id="PTHR47959:SF1">
    <property type="entry name" value="ATP-DEPENDENT RNA HELICASE DBPA"/>
    <property type="match status" value="1"/>
</dbReference>
<evidence type="ECO:0000259" key="6">
    <source>
        <dbReference type="PROSITE" id="PS51192"/>
    </source>
</evidence>
<keyword evidence="4" id="KW-0067">ATP-binding</keyword>
<name>A0A813JH40_POLGL</name>
<keyword evidence="3" id="KW-0347">Helicase</keyword>
<evidence type="ECO:0000313" key="10">
    <source>
        <dbReference type="Proteomes" id="UP000626109"/>
    </source>
</evidence>
<evidence type="ECO:0000313" key="9">
    <source>
        <dbReference type="EMBL" id="CAE8676803.1"/>
    </source>
</evidence>
<dbReference type="CDD" id="cd18787">
    <property type="entry name" value="SF2_C_DEAD"/>
    <property type="match status" value="1"/>
</dbReference>
<dbReference type="EMBL" id="CAJNNW010025305">
    <property type="protein sequence ID" value="CAE8676803.1"/>
    <property type="molecule type" value="Genomic_DNA"/>
</dbReference>
<dbReference type="Pfam" id="PF00271">
    <property type="entry name" value="Helicase_C"/>
    <property type="match status" value="1"/>
</dbReference>
<dbReference type="Gene3D" id="3.40.50.300">
    <property type="entry name" value="P-loop containing nucleotide triphosphate hydrolases"/>
    <property type="match status" value="2"/>
</dbReference>
<evidence type="ECO:0000313" key="8">
    <source>
        <dbReference type="EMBL" id="CAE8633917.1"/>
    </source>
</evidence>
<dbReference type="GO" id="GO:0003724">
    <property type="term" value="F:RNA helicase activity"/>
    <property type="evidence" value="ECO:0007669"/>
    <property type="project" value="TreeGrafter"/>
</dbReference>
<keyword evidence="11" id="KW-1185">Reference proteome</keyword>
<dbReference type="PANTHER" id="PTHR47959">
    <property type="entry name" value="ATP-DEPENDENT RNA HELICASE RHLE-RELATED"/>
    <property type="match status" value="1"/>
</dbReference>
<dbReference type="SMART" id="SM00490">
    <property type="entry name" value="HELICc"/>
    <property type="match status" value="1"/>
</dbReference>
<dbReference type="AlphaFoldDB" id="A0A813JH40"/>
<dbReference type="GO" id="GO:0005829">
    <property type="term" value="C:cytosol"/>
    <property type="evidence" value="ECO:0007669"/>
    <property type="project" value="TreeGrafter"/>
</dbReference>
<dbReference type="SUPFAM" id="SSF52540">
    <property type="entry name" value="P-loop containing nucleoside triphosphate hydrolases"/>
    <property type="match status" value="1"/>
</dbReference>
<dbReference type="Pfam" id="PF00270">
    <property type="entry name" value="DEAD"/>
    <property type="match status" value="1"/>
</dbReference>
<dbReference type="GO" id="GO:0016787">
    <property type="term" value="F:hydrolase activity"/>
    <property type="evidence" value="ECO:0007669"/>
    <property type="project" value="UniProtKB-KW"/>
</dbReference>
<evidence type="ECO:0000256" key="3">
    <source>
        <dbReference type="ARBA" id="ARBA00022806"/>
    </source>
</evidence>
<evidence type="ECO:0000256" key="1">
    <source>
        <dbReference type="ARBA" id="ARBA00022741"/>
    </source>
</evidence>
<dbReference type="EMBL" id="CAJNNV010030854">
    <property type="protein sequence ID" value="CAE8633917.1"/>
    <property type="molecule type" value="Genomic_DNA"/>
</dbReference>
<dbReference type="PROSITE" id="PS51194">
    <property type="entry name" value="HELICASE_CTER"/>
    <property type="match status" value="1"/>
</dbReference>
<evidence type="ECO:0000256" key="4">
    <source>
        <dbReference type="ARBA" id="ARBA00022840"/>
    </source>
</evidence>
<dbReference type="InterPro" id="IPR014001">
    <property type="entry name" value="Helicase_ATP-bd"/>
</dbReference>
<dbReference type="GO" id="GO:0005524">
    <property type="term" value="F:ATP binding"/>
    <property type="evidence" value="ECO:0007669"/>
    <property type="project" value="UniProtKB-KW"/>
</dbReference>
<dbReference type="GO" id="GO:0003676">
    <property type="term" value="F:nucleic acid binding"/>
    <property type="evidence" value="ECO:0007669"/>
    <property type="project" value="InterPro"/>
</dbReference>
<reference evidence="9" key="1">
    <citation type="submission" date="2021-02" db="EMBL/GenBank/DDBJ databases">
        <authorList>
            <person name="Dougan E. K."/>
            <person name="Rhodes N."/>
            <person name="Thang M."/>
            <person name="Chan C."/>
        </authorList>
    </citation>
    <scope>NUCLEOTIDE SEQUENCE</scope>
</reference>
<dbReference type="InterPro" id="IPR027417">
    <property type="entry name" value="P-loop_NTPase"/>
</dbReference>
<evidence type="ECO:0000313" key="11">
    <source>
        <dbReference type="Proteomes" id="UP000654075"/>
    </source>
</evidence>
<evidence type="ECO:0000256" key="5">
    <source>
        <dbReference type="SAM" id="MobiDB-lite"/>
    </source>
</evidence>
<keyword evidence="2" id="KW-0378">Hydrolase</keyword>
<dbReference type="InterPro" id="IPR050079">
    <property type="entry name" value="DEAD_box_RNA_helicase"/>
</dbReference>
<comment type="caution">
    <text evidence="9">The sequence shown here is derived from an EMBL/GenBank/DDBJ whole genome shotgun (WGS) entry which is preliminary data.</text>
</comment>
<dbReference type="Proteomes" id="UP000626109">
    <property type="component" value="Unassembled WGS sequence"/>
</dbReference>
<feature type="region of interest" description="Disordered" evidence="5">
    <location>
        <begin position="311"/>
        <end position="346"/>
    </location>
</feature>